<dbReference type="AlphaFoldDB" id="A0A934WMR0"/>
<evidence type="ECO:0000256" key="1">
    <source>
        <dbReference type="SAM" id="Phobius"/>
    </source>
</evidence>
<feature type="transmembrane region" description="Helical" evidence="1">
    <location>
        <begin position="88"/>
        <end position="106"/>
    </location>
</feature>
<proteinExistence type="predicted"/>
<keyword evidence="3" id="KW-1185">Reference proteome</keyword>
<keyword evidence="1" id="KW-0472">Membrane</keyword>
<dbReference type="RefSeq" id="WP_201169595.1">
    <property type="nucleotide sequence ID" value="NZ_JAEPWM010000003.1"/>
</dbReference>
<name>A0A934WMR0_9BURK</name>
<comment type="caution">
    <text evidence="2">The sequence shown here is derived from an EMBL/GenBank/DDBJ whole genome shotgun (WGS) entry which is preliminary data.</text>
</comment>
<evidence type="ECO:0000313" key="2">
    <source>
        <dbReference type="EMBL" id="MBK6006422.1"/>
    </source>
</evidence>
<feature type="transmembrane region" description="Helical" evidence="1">
    <location>
        <begin position="59"/>
        <end position="76"/>
    </location>
</feature>
<reference evidence="2" key="2">
    <citation type="submission" date="2021-01" db="EMBL/GenBank/DDBJ databases">
        <authorList>
            <person name="Kang M."/>
        </authorList>
    </citation>
    <scope>NUCLEOTIDE SEQUENCE</scope>
    <source>
        <strain evidence="2">KACC 17527</strain>
    </source>
</reference>
<keyword evidence="1" id="KW-1133">Transmembrane helix</keyword>
<protein>
    <recommendedName>
        <fullName evidence="4">DoxX family protein</fullName>
    </recommendedName>
</protein>
<gene>
    <name evidence="2" type="ORF">JJB11_09990</name>
</gene>
<evidence type="ECO:0000313" key="3">
    <source>
        <dbReference type="Proteomes" id="UP000630528"/>
    </source>
</evidence>
<keyword evidence="1" id="KW-0812">Transmembrane</keyword>
<organism evidence="2 3">
    <name type="scientific">Ramlibacter ginsenosidimutans</name>
    <dbReference type="NCBI Taxonomy" id="502333"/>
    <lineage>
        <taxon>Bacteria</taxon>
        <taxon>Pseudomonadati</taxon>
        <taxon>Pseudomonadota</taxon>
        <taxon>Betaproteobacteria</taxon>
        <taxon>Burkholderiales</taxon>
        <taxon>Comamonadaceae</taxon>
        <taxon>Ramlibacter</taxon>
    </lineage>
</organism>
<evidence type="ECO:0008006" key="4">
    <source>
        <dbReference type="Google" id="ProtNLM"/>
    </source>
</evidence>
<sequence>MRPTASPLRLAAVPVLWGLLGFVHAAGAPLPVLCLVVVLAAGLGVAIAQFALQHTGWTSVLAAALLATSPVLQKYWMLPRQAPVSETLAFLKTLLVLGGLLMLARLEAGHGEDDDGD</sequence>
<dbReference type="Proteomes" id="UP000630528">
    <property type="component" value="Unassembled WGS sequence"/>
</dbReference>
<accession>A0A934WMR0</accession>
<reference evidence="2" key="1">
    <citation type="journal article" date="2012" name="J. Microbiol. Biotechnol.">
        <title>Ramlibacter ginsenosidimutans sp. nov., with ginsenoside-converting activity.</title>
        <authorList>
            <person name="Wang L."/>
            <person name="An D.S."/>
            <person name="Kim S.G."/>
            <person name="Jin F.X."/>
            <person name="Kim S.C."/>
            <person name="Lee S.T."/>
            <person name="Im W.T."/>
        </authorList>
    </citation>
    <scope>NUCLEOTIDE SEQUENCE</scope>
    <source>
        <strain evidence="2">KACC 17527</strain>
    </source>
</reference>
<dbReference type="EMBL" id="JAEPWM010000003">
    <property type="protein sequence ID" value="MBK6006422.1"/>
    <property type="molecule type" value="Genomic_DNA"/>
</dbReference>